<keyword evidence="2" id="KW-0964">Secreted</keyword>
<comment type="subcellular location">
    <subcellularLocation>
        <location evidence="1">Secreted</location>
    </subcellularLocation>
</comment>
<dbReference type="AlphaFoldDB" id="A0A8J9VBW7"/>
<dbReference type="GO" id="GO:0031012">
    <property type="term" value="C:extracellular matrix"/>
    <property type="evidence" value="ECO:0007669"/>
    <property type="project" value="TreeGrafter"/>
</dbReference>
<dbReference type="Gene3D" id="2.60.120.1000">
    <property type="match status" value="1"/>
</dbReference>
<dbReference type="Proteomes" id="UP000838878">
    <property type="component" value="Chromosome 4"/>
</dbReference>
<keyword evidence="5" id="KW-0732">Signal</keyword>
<dbReference type="Pfam" id="PF01391">
    <property type="entry name" value="Collagen"/>
    <property type="match status" value="2"/>
</dbReference>
<evidence type="ECO:0000313" key="7">
    <source>
        <dbReference type="EMBL" id="CAH0723620.1"/>
    </source>
</evidence>
<dbReference type="EMBL" id="OV170224">
    <property type="protein sequence ID" value="CAH0723620.1"/>
    <property type="molecule type" value="Genomic_DNA"/>
</dbReference>
<feature type="chain" id="PRO_5035444129" description="Fibrillar collagen NC1 domain-containing protein" evidence="5">
    <location>
        <begin position="24"/>
        <end position="495"/>
    </location>
</feature>
<feature type="domain" description="Fibrillar collagen NC1" evidence="6">
    <location>
        <begin position="261"/>
        <end position="488"/>
    </location>
</feature>
<gene>
    <name evidence="7" type="ORF">BINO364_LOCUS9431</name>
</gene>
<dbReference type="GO" id="GO:0005581">
    <property type="term" value="C:collagen trimer"/>
    <property type="evidence" value="ECO:0007669"/>
    <property type="project" value="UniProtKB-KW"/>
</dbReference>
<dbReference type="SMART" id="SM00038">
    <property type="entry name" value="COLFI"/>
    <property type="match status" value="1"/>
</dbReference>
<feature type="compositionally biased region" description="Basic and acidic residues" evidence="4">
    <location>
        <begin position="213"/>
        <end position="224"/>
    </location>
</feature>
<dbReference type="PANTHER" id="PTHR24023">
    <property type="entry name" value="COLLAGEN ALPHA"/>
    <property type="match status" value="1"/>
</dbReference>
<keyword evidence="8" id="KW-1185">Reference proteome</keyword>
<proteinExistence type="predicted"/>
<evidence type="ECO:0000256" key="2">
    <source>
        <dbReference type="ARBA" id="ARBA00022525"/>
    </source>
</evidence>
<evidence type="ECO:0000259" key="6">
    <source>
        <dbReference type="PROSITE" id="PS51461"/>
    </source>
</evidence>
<name>A0A8J9VBW7_9NEOP</name>
<accession>A0A8J9VBW7</accession>
<reference evidence="7" key="1">
    <citation type="submission" date="2021-12" db="EMBL/GenBank/DDBJ databases">
        <authorList>
            <person name="Martin H S."/>
        </authorList>
    </citation>
    <scope>NUCLEOTIDE SEQUENCE</scope>
</reference>
<dbReference type="InterPro" id="IPR000885">
    <property type="entry name" value="Fib_collagen_C"/>
</dbReference>
<dbReference type="Pfam" id="PF01410">
    <property type="entry name" value="COLFI"/>
    <property type="match status" value="1"/>
</dbReference>
<evidence type="ECO:0000256" key="3">
    <source>
        <dbReference type="ARBA" id="ARBA00023119"/>
    </source>
</evidence>
<feature type="compositionally biased region" description="Basic and acidic residues" evidence="4">
    <location>
        <begin position="164"/>
        <end position="179"/>
    </location>
</feature>
<dbReference type="PANTHER" id="PTHR24023:SF1082">
    <property type="entry name" value="COLLAGEN TRIPLE HELIX REPEAT"/>
    <property type="match status" value="1"/>
</dbReference>
<evidence type="ECO:0000313" key="8">
    <source>
        <dbReference type="Proteomes" id="UP000838878"/>
    </source>
</evidence>
<protein>
    <recommendedName>
        <fullName evidence="6">Fibrillar collagen NC1 domain-containing protein</fullName>
    </recommendedName>
</protein>
<evidence type="ECO:0000256" key="4">
    <source>
        <dbReference type="SAM" id="MobiDB-lite"/>
    </source>
</evidence>
<dbReference type="PROSITE" id="PS51461">
    <property type="entry name" value="NC1_FIB"/>
    <property type="match status" value="1"/>
</dbReference>
<sequence>MDRRGRFVSILMLSVWSLQTNLADPISSGFDVRNFQALINANLDTCNMKIKISDTKYSAPINRLSPTIGIESVPTNPTPTPHLPEEKLQQDIKIEKGEKGDRGDYGAQGIPGIKGESGVHGDKGDKGDQGIKGERGEKGEPGIKGLQGIPGLIGVTGPPGVTGKKGEPGLKGDKGEIGNKGESGLQGIQGVKGESGEPGPKGHKGEQGLSGEKGVKGDTGERGLKGISGPQGDRGEVGATGDRGPQGAKGDSGEKGDRGIPGLQGMKGDVGPAGKDCTPPDELPGPEVGTPNPGDSAKPAISCAQLSKDGTYHINPSNPFIIDCVRGEMCLQKKSSEKDIDEEDGEEEKEKAKSFDKKPFWWNLDFKELYGIQESQMAYLLSQSTSVRQTLKYHCYNTEVIPSTNTSKALSLSLWSGQLVEKSATRESPIYYEVDENKCAKAKDTWESANIKMKTNFTNRLPIVDIYIQDIREESQKAALELIELCFTYHKPMSP</sequence>
<feature type="compositionally biased region" description="Basic and acidic residues" evidence="4">
    <location>
        <begin position="117"/>
        <end position="141"/>
    </location>
</feature>
<keyword evidence="3" id="KW-0176">Collagen</keyword>
<organism evidence="7 8">
    <name type="scientific">Brenthis ino</name>
    <name type="common">lesser marbled fritillary</name>
    <dbReference type="NCBI Taxonomy" id="405034"/>
    <lineage>
        <taxon>Eukaryota</taxon>
        <taxon>Metazoa</taxon>
        <taxon>Ecdysozoa</taxon>
        <taxon>Arthropoda</taxon>
        <taxon>Hexapoda</taxon>
        <taxon>Insecta</taxon>
        <taxon>Pterygota</taxon>
        <taxon>Neoptera</taxon>
        <taxon>Endopterygota</taxon>
        <taxon>Lepidoptera</taxon>
        <taxon>Glossata</taxon>
        <taxon>Ditrysia</taxon>
        <taxon>Papilionoidea</taxon>
        <taxon>Nymphalidae</taxon>
        <taxon>Heliconiinae</taxon>
        <taxon>Argynnini</taxon>
        <taxon>Brenthis</taxon>
    </lineage>
</organism>
<dbReference type="InterPro" id="IPR008160">
    <property type="entry name" value="Collagen"/>
</dbReference>
<evidence type="ECO:0000256" key="5">
    <source>
        <dbReference type="SAM" id="SignalP"/>
    </source>
</evidence>
<dbReference type="OrthoDB" id="8939548at2759"/>
<feature type="signal peptide" evidence="5">
    <location>
        <begin position="1"/>
        <end position="23"/>
    </location>
</feature>
<feature type="region of interest" description="Disordered" evidence="4">
    <location>
        <begin position="98"/>
        <end position="297"/>
    </location>
</feature>
<dbReference type="GO" id="GO:0005615">
    <property type="term" value="C:extracellular space"/>
    <property type="evidence" value="ECO:0007669"/>
    <property type="project" value="TreeGrafter"/>
</dbReference>
<dbReference type="InterPro" id="IPR050149">
    <property type="entry name" value="Collagen_superfamily"/>
</dbReference>
<feature type="non-terminal residue" evidence="7">
    <location>
        <position position="495"/>
    </location>
</feature>
<evidence type="ECO:0000256" key="1">
    <source>
        <dbReference type="ARBA" id="ARBA00004613"/>
    </source>
</evidence>
<dbReference type="GO" id="GO:0005201">
    <property type="term" value="F:extracellular matrix structural constituent"/>
    <property type="evidence" value="ECO:0007669"/>
    <property type="project" value="InterPro"/>
</dbReference>